<comment type="caution">
    <text evidence="2">The sequence shown here is derived from an EMBL/GenBank/DDBJ whole genome shotgun (WGS) entry which is preliminary data.</text>
</comment>
<organism evidence="2 3">
    <name type="scientific">Paenibacillus hunanensis</name>
    <dbReference type="NCBI Taxonomy" id="539262"/>
    <lineage>
        <taxon>Bacteria</taxon>
        <taxon>Bacillati</taxon>
        <taxon>Bacillota</taxon>
        <taxon>Bacilli</taxon>
        <taxon>Bacillales</taxon>
        <taxon>Paenibacillaceae</taxon>
        <taxon>Paenibacillus</taxon>
    </lineage>
</organism>
<dbReference type="PANTHER" id="PTHR43680:SF2">
    <property type="entry name" value="NITRATE REDUCTASE MOLYBDENUM COFACTOR ASSEMBLY CHAPERONE NARJ"/>
    <property type="match status" value="1"/>
</dbReference>
<protein>
    <submittedName>
        <fullName evidence="2">Nitrate reductase delta subunit</fullName>
    </submittedName>
</protein>
<dbReference type="Pfam" id="PF02613">
    <property type="entry name" value="Nitrate_red_del"/>
    <property type="match status" value="1"/>
</dbReference>
<reference evidence="2 3" key="1">
    <citation type="submission" date="2023-07" db="EMBL/GenBank/DDBJ databases">
        <title>Genomic Encyclopedia of Type Strains, Phase IV (KMG-IV): sequencing the most valuable type-strain genomes for metagenomic binning, comparative biology and taxonomic classification.</title>
        <authorList>
            <person name="Goeker M."/>
        </authorList>
    </citation>
    <scope>NUCLEOTIDE SEQUENCE [LARGE SCALE GENOMIC DNA]</scope>
    <source>
        <strain evidence="2 3">DSM 22170</strain>
    </source>
</reference>
<dbReference type="Gene3D" id="1.10.3480.10">
    <property type="entry name" value="TorD-like"/>
    <property type="match status" value="1"/>
</dbReference>
<keyword evidence="3" id="KW-1185">Reference proteome</keyword>
<gene>
    <name evidence="2" type="ORF">JOC58_003322</name>
</gene>
<dbReference type="InterPro" id="IPR020945">
    <property type="entry name" value="DMSO/NO3_reduct_chaperone"/>
</dbReference>
<evidence type="ECO:0000313" key="3">
    <source>
        <dbReference type="Proteomes" id="UP001185028"/>
    </source>
</evidence>
<evidence type="ECO:0000256" key="1">
    <source>
        <dbReference type="ARBA" id="ARBA00023063"/>
    </source>
</evidence>
<evidence type="ECO:0000313" key="2">
    <source>
        <dbReference type="EMBL" id="MDR6245409.1"/>
    </source>
</evidence>
<dbReference type="InterPro" id="IPR003765">
    <property type="entry name" value="NO3_reductase_chaperone_NarJ"/>
</dbReference>
<dbReference type="EMBL" id="JAVDQH010000014">
    <property type="protein sequence ID" value="MDR6245409.1"/>
    <property type="molecule type" value="Genomic_DNA"/>
</dbReference>
<dbReference type="PANTHER" id="PTHR43680">
    <property type="entry name" value="NITRATE REDUCTASE MOLYBDENUM COFACTOR ASSEMBLY CHAPERONE"/>
    <property type="match status" value="1"/>
</dbReference>
<dbReference type="Proteomes" id="UP001185028">
    <property type="component" value="Unassembled WGS sequence"/>
</dbReference>
<dbReference type="NCBIfam" id="TIGR00684">
    <property type="entry name" value="narJ"/>
    <property type="match status" value="1"/>
</dbReference>
<name>A0ABU1J1M9_9BACL</name>
<accession>A0ABU1J1M9</accession>
<dbReference type="InterPro" id="IPR036411">
    <property type="entry name" value="TorD-like_sf"/>
</dbReference>
<keyword evidence="1" id="KW-0534">Nitrate assimilation</keyword>
<dbReference type="SUPFAM" id="SSF89155">
    <property type="entry name" value="TorD-like"/>
    <property type="match status" value="1"/>
</dbReference>
<sequence length="202" mass="23902">MKRISTEGSGVINLEQLYTYYKPSFHFFARQLMYPEKLDFHPQLLEESFAPDHPGAEEAKRYWKLMQERSMEQIQEMYTETFDFQKDCALYMTYFKFEEARERGQMLAKLKLLYEMFGLEMPDEELPDYLPLMCEFLYAADWRGHPSAAQNLRMPMAILEDGTYHLVQALGKYNSPYVHLVRALRHTLKACITQGEPVSEHD</sequence>
<proteinExistence type="predicted"/>